<reference evidence="3 4" key="1">
    <citation type="submission" date="2014-09" db="EMBL/GenBank/DDBJ databases">
        <title>Draft genome of Bradyrhizobium japonicum Is-34.</title>
        <authorList>
            <person name="Tsurumaru H."/>
            <person name="Yamakawa T."/>
            <person name="Hashimoto S."/>
            <person name="Okizaki K."/>
            <person name="Kanesaki Y."/>
            <person name="Yoshikawa H."/>
            <person name="Yajima S."/>
        </authorList>
    </citation>
    <scope>NUCLEOTIDE SEQUENCE [LARGE SCALE GENOMIC DNA]</scope>
    <source>
        <strain evidence="3 4">Is-34</strain>
    </source>
</reference>
<feature type="coiled-coil region" evidence="1">
    <location>
        <begin position="226"/>
        <end position="272"/>
    </location>
</feature>
<comment type="caution">
    <text evidence="3">The sequence shown here is derived from an EMBL/GenBank/DDBJ whole genome shotgun (WGS) entry which is preliminary data.</text>
</comment>
<dbReference type="RefSeq" id="WP_038944871.1">
    <property type="nucleotide sequence ID" value="NZ_JRPN01000042.1"/>
</dbReference>
<dbReference type="InterPro" id="IPR038729">
    <property type="entry name" value="Rad50/SbcC_AAA"/>
</dbReference>
<name>A0A0A3XH84_BRAJP</name>
<protein>
    <recommendedName>
        <fullName evidence="2">Rad50/SbcC-type AAA domain-containing protein</fullName>
    </recommendedName>
</protein>
<evidence type="ECO:0000313" key="3">
    <source>
        <dbReference type="EMBL" id="KGT73670.1"/>
    </source>
</evidence>
<gene>
    <name evidence="3" type="ORF">MA20_42715</name>
</gene>
<keyword evidence="1" id="KW-0175">Coiled coil</keyword>
<dbReference type="InterPro" id="IPR027417">
    <property type="entry name" value="P-loop_NTPase"/>
</dbReference>
<feature type="coiled-coil region" evidence="1">
    <location>
        <begin position="305"/>
        <end position="332"/>
    </location>
</feature>
<feature type="domain" description="Rad50/SbcC-type AAA" evidence="2">
    <location>
        <begin position="16"/>
        <end position="255"/>
    </location>
</feature>
<dbReference type="GO" id="GO:0016887">
    <property type="term" value="F:ATP hydrolysis activity"/>
    <property type="evidence" value="ECO:0007669"/>
    <property type="project" value="InterPro"/>
</dbReference>
<dbReference type="AlphaFoldDB" id="A0A0A3XH84"/>
<sequence length="446" mass="48189">MTDDQPLRILSLDVENILRVVAVRVRPDGKVVELTGRNRQGKSSVIEAIWMALGGERLIPTDPIHDGAEVGRIVLDLGDDAGTQYRVARKIVRADNEKGFATSLTIEGADGKRFTNPQKILNGFIGALSCDPLDFIAMKPQEQFDLLKQFVAGVDFDKIAKANDDDFKTRTDVNRDAKAKRVQADGIRIDPDAPTERQDEGKLVAELAAAGEANAAAERFRSGLAAKKVRAEAADAAAEANRKRIEELRKEIATLEVLADQTDAEAADLRLEIAEAGDCPVPVDTADLTARINAARDANARFDVAERARADRTRLDSEAATLEKRADELTKVMADRTAAKEKAVAEAKMPVAGISFGDGAILLDGHPLAQASQAQKLNLAIAIAVALQPRLRFITTKNAALLDKDSWKALVDLAEQQNLMIIAETVQSDRPTAVVIEDGRVAKPVA</sequence>
<evidence type="ECO:0000259" key="2">
    <source>
        <dbReference type="Pfam" id="PF13476"/>
    </source>
</evidence>
<dbReference type="PANTHER" id="PTHR32114:SF2">
    <property type="entry name" value="ABC TRANSPORTER ABCH.3"/>
    <property type="match status" value="1"/>
</dbReference>
<accession>A0A0A3XH84</accession>
<dbReference type="Proteomes" id="UP000030377">
    <property type="component" value="Unassembled WGS sequence"/>
</dbReference>
<dbReference type="Gene3D" id="3.40.50.300">
    <property type="entry name" value="P-loop containing nucleotide triphosphate hydrolases"/>
    <property type="match status" value="1"/>
</dbReference>
<dbReference type="PANTHER" id="PTHR32114">
    <property type="entry name" value="ABC TRANSPORTER ABCH.3"/>
    <property type="match status" value="1"/>
</dbReference>
<dbReference type="EMBL" id="JRPN01000042">
    <property type="protein sequence ID" value="KGT73670.1"/>
    <property type="molecule type" value="Genomic_DNA"/>
</dbReference>
<proteinExistence type="predicted"/>
<evidence type="ECO:0000256" key="1">
    <source>
        <dbReference type="SAM" id="Coils"/>
    </source>
</evidence>
<dbReference type="Pfam" id="PF13476">
    <property type="entry name" value="AAA_23"/>
    <property type="match status" value="1"/>
</dbReference>
<evidence type="ECO:0000313" key="4">
    <source>
        <dbReference type="Proteomes" id="UP000030377"/>
    </source>
</evidence>
<dbReference type="SUPFAM" id="SSF52540">
    <property type="entry name" value="P-loop containing nucleoside triphosphate hydrolases"/>
    <property type="match status" value="1"/>
</dbReference>
<organism evidence="3 4">
    <name type="scientific">Bradyrhizobium japonicum</name>
    <dbReference type="NCBI Taxonomy" id="375"/>
    <lineage>
        <taxon>Bacteria</taxon>
        <taxon>Pseudomonadati</taxon>
        <taxon>Pseudomonadota</taxon>
        <taxon>Alphaproteobacteria</taxon>
        <taxon>Hyphomicrobiales</taxon>
        <taxon>Nitrobacteraceae</taxon>
        <taxon>Bradyrhizobium</taxon>
    </lineage>
</organism>
<dbReference type="GO" id="GO:0006302">
    <property type="term" value="P:double-strand break repair"/>
    <property type="evidence" value="ECO:0007669"/>
    <property type="project" value="InterPro"/>
</dbReference>